<evidence type="ECO:0000313" key="2">
    <source>
        <dbReference type="EMBL" id="MBB3676233.1"/>
    </source>
</evidence>
<dbReference type="AlphaFoldDB" id="A0A323V871"/>
<sequence>MAAHAVPLTAITGPASRSGMPAPPATRGVSVRTTATQCAAASSVTVPAAPCLDSQPWTRWTTGSTRERTHG</sequence>
<evidence type="ECO:0000313" key="5">
    <source>
        <dbReference type="Proteomes" id="UP000580718"/>
    </source>
</evidence>
<evidence type="ECO:0000313" key="3">
    <source>
        <dbReference type="EMBL" id="PZA20250.1"/>
    </source>
</evidence>
<evidence type="ECO:0000256" key="1">
    <source>
        <dbReference type="SAM" id="MobiDB-lite"/>
    </source>
</evidence>
<comment type="caution">
    <text evidence="3">The sequence shown here is derived from an EMBL/GenBank/DDBJ whole genome shotgun (WGS) entry which is preliminary data.</text>
</comment>
<evidence type="ECO:0000313" key="4">
    <source>
        <dbReference type="Proteomes" id="UP000247602"/>
    </source>
</evidence>
<dbReference type="Proteomes" id="UP000580718">
    <property type="component" value="Unassembled WGS sequence"/>
</dbReference>
<accession>A0A323V871</accession>
<reference evidence="2 5" key="2">
    <citation type="submission" date="2020-08" db="EMBL/GenBank/DDBJ databases">
        <title>Sequencing the genomes of 1000 actinobacteria strains.</title>
        <authorList>
            <person name="Klenk H.-P."/>
        </authorList>
    </citation>
    <scope>NUCLEOTIDE SEQUENCE [LARGE SCALE GENOMIC DNA]</scope>
    <source>
        <strain evidence="2 5">DSM 16678</strain>
    </source>
</reference>
<dbReference type="RefSeq" id="WP_110553280.1">
    <property type="nucleotide sequence ID" value="NZ_JACIBU010000001.1"/>
</dbReference>
<keyword evidence="4" id="KW-1185">Reference proteome</keyword>
<protein>
    <submittedName>
        <fullName evidence="3">Uncharacterized protein</fullName>
    </submittedName>
</protein>
<dbReference type="EMBL" id="QKNV01000204">
    <property type="protein sequence ID" value="PZA20250.1"/>
    <property type="molecule type" value="Genomic_DNA"/>
</dbReference>
<name>A0A323V871_9ACTN</name>
<organism evidence="3 4">
    <name type="scientific">Modestobacter versicolor</name>
    <dbReference type="NCBI Taxonomy" id="429133"/>
    <lineage>
        <taxon>Bacteria</taxon>
        <taxon>Bacillati</taxon>
        <taxon>Actinomycetota</taxon>
        <taxon>Actinomycetes</taxon>
        <taxon>Geodermatophilales</taxon>
        <taxon>Geodermatophilaceae</taxon>
        <taxon>Modestobacter</taxon>
    </lineage>
</organism>
<gene>
    <name evidence="3" type="ORF">DMO24_16480</name>
    <name evidence="2" type="ORF">FHX36_001968</name>
</gene>
<dbReference type="EMBL" id="JACIBU010000001">
    <property type="protein sequence ID" value="MBB3676233.1"/>
    <property type="molecule type" value="Genomic_DNA"/>
</dbReference>
<proteinExistence type="predicted"/>
<feature type="region of interest" description="Disordered" evidence="1">
    <location>
        <begin position="1"/>
        <end position="28"/>
    </location>
</feature>
<reference evidence="3 4" key="1">
    <citation type="submission" date="2018-06" db="EMBL/GenBank/DDBJ databases">
        <title>Draft genome sequence of Modestobacter versicolor CP153-2.</title>
        <authorList>
            <person name="Gundlapally S.R."/>
        </authorList>
    </citation>
    <scope>NUCLEOTIDE SEQUENCE [LARGE SCALE GENOMIC DNA]</scope>
    <source>
        <strain evidence="3 4">CP153-2</strain>
    </source>
</reference>
<dbReference type="Proteomes" id="UP000247602">
    <property type="component" value="Unassembled WGS sequence"/>
</dbReference>